<sequence length="409" mass="45154">MSIFCLELKRVLRTRSTWILLLAAILLTGIMAYFPISYVHYTYVDKDGEQVSISGIKAIEAQKGLMVQGEITPDKIHKAVENYQEVTKKYGSIYSDDIPQDIYNEKILPVQYIIYRLESVYADPNTKAPADLSKISPEEVAANFYKKYTEQIKERVLDPVSQRKALSMYEKVDKPFKFIYGYGSSDAGSYLIMLIFLLVIICTFITAPIFSAEYQTGADSILRCTKYGKAKLSVCKVISAILICSITFAICISIFSIIENKVFGWDSLKASLQSVGVICLPAVSVGETQMITATAGMLTLIAVVSFTLFLSARCKNTANSIIISIVFCILPLILSSISGSNIMNWIRMILPSGGTGLGNSFGCELVGLTFLKLGSFSLWAPYVIIGAAIISIPLFVVLTILSYCKRELV</sequence>
<evidence type="ECO:0000313" key="3">
    <source>
        <dbReference type="Proteomes" id="UP000184604"/>
    </source>
</evidence>
<feature type="transmembrane region" description="Helical" evidence="1">
    <location>
        <begin position="322"/>
        <end position="343"/>
    </location>
</feature>
<dbReference type="GO" id="GO:0005886">
    <property type="term" value="C:plasma membrane"/>
    <property type="evidence" value="ECO:0007669"/>
    <property type="project" value="UniProtKB-SubCell"/>
</dbReference>
<feature type="transmembrane region" description="Helical" evidence="1">
    <location>
        <begin position="290"/>
        <end position="310"/>
    </location>
</feature>
<feature type="transmembrane region" description="Helical" evidence="1">
    <location>
        <begin position="379"/>
        <end position="404"/>
    </location>
</feature>
<feature type="transmembrane region" description="Helical" evidence="1">
    <location>
        <begin position="190"/>
        <end position="212"/>
    </location>
</feature>
<dbReference type="PANTHER" id="PTHR37305">
    <property type="entry name" value="INTEGRAL MEMBRANE PROTEIN-RELATED"/>
    <property type="match status" value="1"/>
</dbReference>
<feature type="transmembrane region" description="Helical" evidence="1">
    <location>
        <begin position="233"/>
        <end position="258"/>
    </location>
</feature>
<dbReference type="GO" id="GO:0140359">
    <property type="term" value="F:ABC-type transporter activity"/>
    <property type="evidence" value="ECO:0007669"/>
    <property type="project" value="InterPro"/>
</dbReference>
<proteinExistence type="predicted"/>
<accession>A0A1L5F967</accession>
<reference evidence="2 3" key="1">
    <citation type="submission" date="2016-12" db="EMBL/GenBank/DDBJ databases">
        <title>Complete genome sequence of Clostridium kluyveri JZZ isolated from the pit mud of a Chinese flavor liquor-making factory.</title>
        <authorList>
            <person name="Wang Y."/>
        </authorList>
    </citation>
    <scope>NUCLEOTIDE SEQUENCE [LARGE SCALE GENOMIC DNA]</scope>
    <source>
        <strain evidence="2 3">JZZ</strain>
    </source>
</reference>
<dbReference type="Proteomes" id="UP000184604">
    <property type="component" value="Chromosome"/>
</dbReference>
<evidence type="ECO:0000313" key="2">
    <source>
        <dbReference type="EMBL" id="APM39539.1"/>
    </source>
</evidence>
<keyword evidence="1" id="KW-0812">Transmembrane</keyword>
<feature type="transmembrane region" description="Helical" evidence="1">
    <location>
        <begin position="18"/>
        <end position="36"/>
    </location>
</feature>
<name>A0A1L5F967_CLOKL</name>
<keyword evidence="1" id="KW-1133">Transmembrane helix</keyword>
<dbReference type="PANTHER" id="PTHR37305:SF1">
    <property type="entry name" value="MEMBRANE PROTEIN"/>
    <property type="match status" value="1"/>
</dbReference>
<dbReference type="EMBL" id="CP018335">
    <property type="protein sequence ID" value="APM39539.1"/>
    <property type="molecule type" value="Genomic_DNA"/>
</dbReference>
<gene>
    <name evidence="2" type="ORF">BS101_12705</name>
</gene>
<keyword evidence="1" id="KW-0472">Membrane</keyword>
<dbReference type="OrthoDB" id="1700423at2"/>
<protein>
    <submittedName>
        <fullName evidence="2">ABC transporter permease</fullName>
    </submittedName>
</protein>
<dbReference type="Pfam" id="PF12679">
    <property type="entry name" value="ABC2_membrane_2"/>
    <property type="match status" value="1"/>
</dbReference>
<dbReference type="RefSeq" id="WP_073539159.1">
    <property type="nucleotide sequence ID" value="NZ_CP018335.1"/>
</dbReference>
<dbReference type="AlphaFoldDB" id="A0A1L5F967"/>
<evidence type="ECO:0000256" key="1">
    <source>
        <dbReference type="SAM" id="Phobius"/>
    </source>
</evidence>
<organism evidence="2 3">
    <name type="scientific">Clostridium kluyveri</name>
    <dbReference type="NCBI Taxonomy" id="1534"/>
    <lineage>
        <taxon>Bacteria</taxon>
        <taxon>Bacillati</taxon>
        <taxon>Bacillota</taxon>
        <taxon>Clostridia</taxon>
        <taxon>Eubacteriales</taxon>
        <taxon>Clostridiaceae</taxon>
        <taxon>Clostridium</taxon>
    </lineage>
</organism>